<evidence type="ECO:0000256" key="7">
    <source>
        <dbReference type="ARBA" id="ARBA00023316"/>
    </source>
</evidence>
<evidence type="ECO:0000256" key="2">
    <source>
        <dbReference type="ARBA" id="ARBA00022676"/>
    </source>
</evidence>
<organism evidence="10 11">
    <name type="scientific">Papaver somniferum</name>
    <name type="common">Opium poppy</name>
    <dbReference type="NCBI Taxonomy" id="3469"/>
    <lineage>
        <taxon>Eukaryota</taxon>
        <taxon>Viridiplantae</taxon>
        <taxon>Streptophyta</taxon>
        <taxon>Embryophyta</taxon>
        <taxon>Tracheophyta</taxon>
        <taxon>Spermatophyta</taxon>
        <taxon>Magnoliopsida</taxon>
        <taxon>Ranunculales</taxon>
        <taxon>Papaveraceae</taxon>
        <taxon>Papaveroideae</taxon>
        <taxon>Papaver</taxon>
    </lineage>
</organism>
<evidence type="ECO:0000256" key="8">
    <source>
        <dbReference type="PIRSR" id="PIRSR605150-3"/>
    </source>
</evidence>
<dbReference type="GO" id="GO:0016020">
    <property type="term" value="C:membrane"/>
    <property type="evidence" value="ECO:0007669"/>
    <property type="project" value="InterPro"/>
</dbReference>
<proteinExistence type="predicted"/>
<keyword evidence="6 9" id="KW-0472">Membrane</keyword>
<dbReference type="Gramene" id="RZC50647">
    <property type="protein sequence ID" value="RZC50647"/>
    <property type="gene ID" value="C5167_019076"/>
</dbReference>
<keyword evidence="3" id="KW-0808">Transferase</keyword>
<dbReference type="STRING" id="3469.A0A4Y7IPQ2"/>
<dbReference type="PANTHER" id="PTHR13301">
    <property type="entry name" value="X-BOX TRANSCRIPTION FACTOR-RELATED"/>
    <property type="match status" value="1"/>
</dbReference>
<feature type="transmembrane region" description="Helical" evidence="9">
    <location>
        <begin position="320"/>
        <end position="341"/>
    </location>
</feature>
<dbReference type="InterPro" id="IPR029044">
    <property type="entry name" value="Nucleotide-diphossugar_trans"/>
</dbReference>
<evidence type="ECO:0000256" key="3">
    <source>
        <dbReference type="ARBA" id="ARBA00022679"/>
    </source>
</evidence>
<accession>A0A4Y7IPQ2</accession>
<dbReference type="Pfam" id="PF03552">
    <property type="entry name" value="Cellulose_synt"/>
    <property type="match status" value="2"/>
</dbReference>
<dbReference type="GO" id="GO:0071555">
    <property type="term" value="P:cell wall organization"/>
    <property type="evidence" value="ECO:0007669"/>
    <property type="project" value="UniProtKB-KW"/>
</dbReference>
<dbReference type="Gene3D" id="3.90.550.10">
    <property type="entry name" value="Spore Coat Polysaccharide Biosynthesis Protein SpsA, Chain A"/>
    <property type="match status" value="1"/>
</dbReference>
<evidence type="ECO:0000256" key="6">
    <source>
        <dbReference type="ARBA" id="ARBA00023136"/>
    </source>
</evidence>
<feature type="transmembrane region" description="Helical" evidence="9">
    <location>
        <begin position="361"/>
        <end position="383"/>
    </location>
</feature>
<evidence type="ECO:0000313" key="10">
    <source>
        <dbReference type="EMBL" id="RZC50647.1"/>
    </source>
</evidence>
<comment type="subcellular location">
    <subcellularLocation>
        <location evidence="1">Endomembrane system</location>
        <topology evidence="1">Multi-pass membrane protein</topology>
    </subcellularLocation>
</comment>
<evidence type="ECO:0000256" key="9">
    <source>
        <dbReference type="SAM" id="Phobius"/>
    </source>
</evidence>
<keyword evidence="11" id="KW-1185">Reference proteome</keyword>
<evidence type="ECO:0000313" key="11">
    <source>
        <dbReference type="Proteomes" id="UP000316621"/>
    </source>
</evidence>
<evidence type="ECO:0000256" key="4">
    <source>
        <dbReference type="ARBA" id="ARBA00022692"/>
    </source>
</evidence>
<keyword evidence="4 9" id="KW-0812">Transmembrane</keyword>
<dbReference type="OMA" id="SCHAFGL"/>
<feature type="transmembrane region" description="Helical" evidence="9">
    <location>
        <begin position="404"/>
        <end position="425"/>
    </location>
</feature>
<dbReference type="GO" id="GO:0016760">
    <property type="term" value="F:cellulose synthase (UDP-forming) activity"/>
    <property type="evidence" value="ECO:0007669"/>
    <property type="project" value="InterPro"/>
</dbReference>
<evidence type="ECO:0000256" key="5">
    <source>
        <dbReference type="ARBA" id="ARBA00022989"/>
    </source>
</evidence>
<sequence>MMYETMKMKVECVVDRGYVGDEHIKTDKQREAFSRWADEFTRQDHSTVIQVLLENGQDKDITGVDMPNLVYVSRQKSKASHHHFKAGALNVLVRVSAAMTNAPLILTLDCDMYSNDPNTLVQVLCFMLDSKMLNYGYVQFPQRFHGINKNDIYGGENKRLFQINPIGMDGLAGTNYVGTGTFFRRQAFFGGPWSYVSAEKPELNPEHIVDKSIQSEAVLEMAQSVASCEYENGTKWGSKIGFRYGSLVEDYFTGYQLNCEGWDSVFYHPDRAAFSGDIPINLDDVLSQNKRWCVGLLEVAFSKYSPIIFGTQSRGILMGLAYSHFAFWGIWSIPITIYAFIPQLTLLNGVSPFPKVSDPWFLLYVFLFLGSYIQDCLDFMLMGTTFQRWWNDQRMWLIRGVSSYLFGSIEFFLKSLGISTFGFVITSKVIDDEQNKHYEQGVFEFGVASPLFVPLTTAAIINFIAFSVGVTRLILGHSKLEEIFIQLVLSGFGVVNCWPVYEAILLRNDKGKMSLKITILSSLLAFSLYSLSHCLAS</sequence>
<keyword evidence="5 9" id="KW-1133">Transmembrane helix</keyword>
<dbReference type="InterPro" id="IPR005150">
    <property type="entry name" value="Cellulose_synth"/>
</dbReference>
<reference evidence="10 11" key="1">
    <citation type="journal article" date="2018" name="Science">
        <title>The opium poppy genome and morphinan production.</title>
        <authorList>
            <person name="Guo L."/>
            <person name="Winzer T."/>
            <person name="Yang X."/>
            <person name="Li Y."/>
            <person name="Ning Z."/>
            <person name="He Z."/>
            <person name="Teodor R."/>
            <person name="Lu Y."/>
            <person name="Bowser T.A."/>
            <person name="Graham I.A."/>
            <person name="Ye K."/>
        </authorList>
    </citation>
    <scope>NUCLEOTIDE SEQUENCE [LARGE SCALE GENOMIC DNA]</scope>
    <source>
        <strain evidence="11">cv. HN1</strain>
        <tissue evidence="10">Leaves</tissue>
    </source>
</reference>
<dbReference type="AlphaFoldDB" id="A0A4Y7IPQ2"/>
<feature type="transmembrane region" description="Helical" evidence="9">
    <location>
        <begin position="483"/>
        <end position="501"/>
    </location>
</feature>
<dbReference type="Proteomes" id="UP000316621">
    <property type="component" value="Chromosome 2"/>
</dbReference>
<keyword evidence="7" id="KW-0961">Cell wall biogenesis/degradation</keyword>
<feature type="binding site" evidence="8">
    <location>
        <position position="109"/>
    </location>
    <ligand>
        <name>Mn(2+)</name>
        <dbReference type="ChEBI" id="CHEBI:29035"/>
    </ligand>
</feature>
<feature type="binding site" evidence="8">
    <location>
        <position position="85"/>
    </location>
    <ligand>
        <name>Mn(2+)</name>
        <dbReference type="ChEBI" id="CHEBI:29035"/>
    </ligand>
</feature>
<dbReference type="GO" id="GO:0030244">
    <property type="term" value="P:cellulose biosynthetic process"/>
    <property type="evidence" value="ECO:0007669"/>
    <property type="project" value="InterPro"/>
</dbReference>
<feature type="transmembrane region" description="Helical" evidence="9">
    <location>
        <begin position="445"/>
        <end position="471"/>
    </location>
</feature>
<dbReference type="SUPFAM" id="SSF53448">
    <property type="entry name" value="Nucleotide-diphospho-sugar transferases"/>
    <property type="match status" value="1"/>
</dbReference>
<evidence type="ECO:0000256" key="1">
    <source>
        <dbReference type="ARBA" id="ARBA00004127"/>
    </source>
</evidence>
<evidence type="ECO:0008006" key="12">
    <source>
        <dbReference type="Google" id="ProtNLM"/>
    </source>
</evidence>
<name>A0A4Y7IPQ2_PAPSO</name>
<gene>
    <name evidence="10" type="ORF">C5167_019076</name>
</gene>
<keyword evidence="2" id="KW-0328">Glycosyltransferase</keyword>
<dbReference type="GO" id="GO:0012505">
    <property type="term" value="C:endomembrane system"/>
    <property type="evidence" value="ECO:0007669"/>
    <property type="project" value="UniProtKB-SubCell"/>
</dbReference>
<protein>
    <recommendedName>
        <fullName evidence="12">Glycosyltransferase 2-like domain-containing protein</fullName>
    </recommendedName>
</protein>
<dbReference type="EMBL" id="CM010716">
    <property type="protein sequence ID" value="RZC50647.1"/>
    <property type="molecule type" value="Genomic_DNA"/>
</dbReference>
<dbReference type="FunFam" id="3.90.550.10:FF:000135">
    <property type="entry name" value="Cellulose synthase-like protein G3"/>
    <property type="match status" value="1"/>
</dbReference>